<dbReference type="InterPro" id="IPR034457">
    <property type="entry name" value="Organic_radical-activating"/>
</dbReference>
<dbReference type="AlphaFoldDB" id="A0A4Z0CEP2"/>
<dbReference type="PANTHER" id="PTHR30352:SF2">
    <property type="entry name" value="ANAEROBIC RIBONUCLEOSIDE-TRIPHOSPHATE REDUCTASE-ACTIVATING PROTEIN"/>
    <property type="match status" value="1"/>
</dbReference>
<evidence type="ECO:0000256" key="6">
    <source>
        <dbReference type="ARBA" id="ARBA00023014"/>
    </source>
</evidence>
<dbReference type="GO" id="GO:0004748">
    <property type="term" value="F:ribonucleoside-diphosphate reductase activity, thioredoxin disulfide as acceptor"/>
    <property type="evidence" value="ECO:0007669"/>
    <property type="project" value="TreeGrafter"/>
</dbReference>
<dbReference type="EMBL" id="SMLK01000001">
    <property type="protein sequence ID" value="TFZ08945.1"/>
    <property type="molecule type" value="Genomic_DNA"/>
</dbReference>
<keyword evidence="3" id="KW-0949">S-adenosyl-L-methionine</keyword>
<evidence type="ECO:0000256" key="4">
    <source>
        <dbReference type="ARBA" id="ARBA00022723"/>
    </source>
</evidence>
<dbReference type="InterPro" id="IPR013785">
    <property type="entry name" value="Aldolase_TIM"/>
</dbReference>
<dbReference type="OrthoDB" id="9782387at2"/>
<gene>
    <name evidence="7" type="ORF">EZ216_07325</name>
</gene>
<name>A0A4Z0CEP2_9BURK</name>
<protein>
    <submittedName>
        <fullName evidence="7">Radical SAM protein</fullName>
    </submittedName>
</protein>
<keyword evidence="8" id="KW-1185">Reference proteome</keyword>
<keyword evidence="4" id="KW-0479">Metal-binding</keyword>
<comment type="cofactor">
    <cofactor evidence="1">
        <name>[4Fe-4S] cluster</name>
        <dbReference type="ChEBI" id="CHEBI:49883"/>
    </cofactor>
</comment>
<dbReference type="PANTHER" id="PTHR30352">
    <property type="entry name" value="PYRUVATE FORMATE-LYASE-ACTIVATING ENZYME"/>
    <property type="match status" value="1"/>
</dbReference>
<dbReference type="InterPro" id="IPR007197">
    <property type="entry name" value="rSAM"/>
</dbReference>
<sequence>MHISLSRAHFPVTTLGPGRRVGIWLQGCSIRCPGCISSDTWATKAPQTTVRELLERVHPWLQECDGVTISGGEPFEQPDALEQLLRGVRALTATSVLVYSGKSFAQLTQEPSVREGLIDCLISEPFDQSAPQTKYLMGSDNQRMNLLTPLGREVFGPLIRVSGDADRRLDVMFDEDGAVWLAGIPSRGDMARLQLLLEGEGTYLRTTEARA</sequence>
<evidence type="ECO:0000256" key="3">
    <source>
        <dbReference type="ARBA" id="ARBA00022691"/>
    </source>
</evidence>
<dbReference type="Pfam" id="PF13353">
    <property type="entry name" value="Fer4_12"/>
    <property type="match status" value="1"/>
</dbReference>
<evidence type="ECO:0000256" key="1">
    <source>
        <dbReference type="ARBA" id="ARBA00001966"/>
    </source>
</evidence>
<dbReference type="Gene3D" id="3.20.20.70">
    <property type="entry name" value="Aldolase class I"/>
    <property type="match status" value="1"/>
</dbReference>
<dbReference type="SFLD" id="SFLDS00029">
    <property type="entry name" value="Radical_SAM"/>
    <property type="match status" value="1"/>
</dbReference>
<reference evidence="7 8" key="1">
    <citation type="submission" date="2019-03" db="EMBL/GenBank/DDBJ databases">
        <title>Ramlibacter sp. 18x22-1, whole genome shotgun sequence.</title>
        <authorList>
            <person name="Zhang X."/>
            <person name="Feng G."/>
            <person name="Zhu H."/>
        </authorList>
    </citation>
    <scope>NUCLEOTIDE SEQUENCE [LARGE SCALE GENOMIC DNA]</scope>
    <source>
        <strain evidence="7 8">18x22-1</strain>
    </source>
</reference>
<keyword evidence="2" id="KW-0004">4Fe-4S</keyword>
<evidence type="ECO:0000313" key="7">
    <source>
        <dbReference type="EMBL" id="TFZ08945.1"/>
    </source>
</evidence>
<comment type="caution">
    <text evidence="7">The sequence shown here is derived from an EMBL/GenBank/DDBJ whole genome shotgun (WGS) entry which is preliminary data.</text>
</comment>
<evidence type="ECO:0000256" key="2">
    <source>
        <dbReference type="ARBA" id="ARBA00022485"/>
    </source>
</evidence>
<organism evidence="7 8">
    <name type="scientific">Ramlibacter humi</name>
    <dbReference type="NCBI Taxonomy" id="2530451"/>
    <lineage>
        <taxon>Bacteria</taxon>
        <taxon>Pseudomonadati</taxon>
        <taxon>Pseudomonadota</taxon>
        <taxon>Betaproteobacteria</taxon>
        <taxon>Burkholderiales</taxon>
        <taxon>Comamonadaceae</taxon>
        <taxon>Ramlibacter</taxon>
    </lineage>
</organism>
<keyword evidence="5" id="KW-0408">Iron</keyword>
<dbReference type="Proteomes" id="UP000297839">
    <property type="component" value="Unassembled WGS sequence"/>
</dbReference>
<keyword evidence="6" id="KW-0411">Iron-sulfur</keyword>
<dbReference type="GO" id="GO:0051539">
    <property type="term" value="F:4 iron, 4 sulfur cluster binding"/>
    <property type="evidence" value="ECO:0007669"/>
    <property type="project" value="UniProtKB-KW"/>
</dbReference>
<accession>A0A4Z0CEP2</accession>
<proteinExistence type="predicted"/>
<dbReference type="RefSeq" id="WP_135249030.1">
    <property type="nucleotide sequence ID" value="NZ_SMLK01000001.1"/>
</dbReference>
<dbReference type="GO" id="GO:0046872">
    <property type="term" value="F:metal ion binding"/>
    <property type="evidence" value="ECO:0007669"/>
    <property type="project" value="UniProtKB-KW"/>
</dbReference>
<dbReference type="SUPFAM" id="SSF102114">
    <property type="entry name" value="Radical SAM enzymes"/>
    <property type="match status" value="1"/>
</dbReference>
<dbReference type="InterPro" id="IPR058240">
    <property type="entry name" value="rSAM_sf"/>
</dbReference>
<evidence type="ECO:0000256" key="5">
    <source>
        <dbReference type="ARBA" id="ARBA00023004"/>
    </source>
</evidence>
<evidence type="ECO:0000313" key="8">
    <source>
        <dbReference type="Proteomes" id="UP000297839"/>
    </source>
</evidence>